<dbReference type="Pfam" id="PF00583">
    <property type="entry name" value="Acetyltransf_1"/>
    <property type="match status" value="1"/>
</dbReference>
<feature type="domain" description="N-acetyltransferase" evidence="2">
    <location>
        <begin position="79"/>
        <end position="232"/>
    </location>
</feature>
<dbReference type="Proteomes" id="UP000053958">
    <property type="component" value="Unassembled WGS sequence"/>
</dbReference>
<dbReference type="AlphaFoldDB" id="A0A0F4YRN0"/>
<dbReference type="SUPFAM" id="SSF55729">
    <property type="entry name" value="Acyl-CoA N-acyltransferases (Nat)"/>
    <property type="match status" value="1"/>
</dbReference>
<dbReference type="GO" id="GO:0016747">
    <property type="term" value="F:acyltransferase activity, transferring groups other than amino-acyl groups"/>
    <property type="evidence" value="ECO:0007669"/>
    <property type="project" value="InterPro"/>
</dbReference>
<dbReference type="RefSeq" id="XP_013327516.1">
    <property type="nucleotide sequence ID" value="XM_013472062.1"/>
</dbReference>
<dbReference type="GeneID" id="25317391"/>
<evidence type="ECO:0000256" key="1">
    <source>
        <dbReference type="SAM" id="MobiDB-lite"/>
    </source>
</evidence>
<dbReference type="InterPro" id="IPR016181">
    <property type="entry name" value="Acyl_CoA_acyltransferase"/>
</dbReference>
<evidence type="ECO:0000313" key="3">
    <source>
        <dbReference type="EMBL" id="KKA20904.1"/>
    </source>
</evidence>
<keyword evidence="4" id="KW-1185">Reference proteome</keyword>
<dbReference type="OrthoDB" id="41532at2759"/>
<accession>A0A0F4YRN0</accession>
<evidence type="ECO:0000259" key="2">
    <source>
        <dbReference type="PROSITE" id="PS51186"/>
    </source>
</evidence>
<name>A0A0F4YRN0_RASE3</name>
<evidence type="ECO:0000313" key="4">
    <source>
        <dbReference type="Proteomes" id="UP000053958"/>
    </source>
</evidence>
<dbReference type="InterPro" id="IPR050276">
    <property type="entry name" value="MshD_Acetyltransferase"/>
</dbReference>
<dbReference type="Gene3D" id="3.40.630.30">
    <property type="match status" value="1"/>
</dbReference>
<feature type="compositionally biased region" description="Basic and acidic residues" evidence="1">
    <location>
        <begin position="291"/>
        <end position="312"/>
    </location>
</feature>
<comment type="caution">
    <text evidence="3">The sequence shown here is derived from an EMBL/GenBank/DDBJ whole genome shotgun (WGS) entry which is preliminary data.</text>
</comment>
<organism evidence="3 4">
    <name type="scientific">Rasamsonia emersonii (strain ATCC 16479 / CBS 393.64 / IMI 116815)</name>
    <dbReference type="NCBI Taxonomy" id="1408163"/>
    <lineage>
        <taxon>Eukaryota</taxon>
        <taxon>Fungi</taxon>
        <taxon>Dikarya</taxon>
        <taxon>Ascomycota</taxon>
        <taxon>Pezizomycotina</taxon>
        <taxon>Eurotiomycetes</taxon>
        <taxon>Eurotiomycetidae</taxon>
        <taxon>Eurotiales</taxon>
        <taxon>Trichocomaceae</taxon>
        <taxon>Rasamsonia</taxon>
    </lineage>
</organism>
<reference evidence="3 4" key="1">
    <citation type="submission" date="2015-04" db="EMBL/GenBank/DDBJ databases">
        <authorList>
            <person name="Heijne W.H."/>
            <person name="Fedorova N.D."/>
            <person name="Nierman W.C."/>
            <person name="Vollebregt A.W."/>
            <person name="Zhao Z."/>
            <person name="Wu L."/>
            <person name="Kumar M."/>
            <person name="Stam H."/>
            <person name="van den Berg M.A."/>
            <person name="Pel H.J."/>
        </authorList>
    </citation>
    <scope>NUCLEOTIDE SEQUENCE [LARGE SCALE GENOMIC DNA]</scope>
    <source>
        <strain evidence="3 4">CBS 393.64</strain>
    </source>
</reference>
<gene>
    <name evidence="3" type="ORF">T310_5044</name>
</gene>
<dbReference type="CDD" id="cd04301">
    <property type="entry name" value="NAT_SF"/>
    <property type="match status" value="1"/>
</dbReference>
<dbReference type="PANTHER" id="PTHR43617">
    <property type="entry name" value="L-AMINO ACID N-ACETYLTRANSFERASE"/>
    <property type="match status" value="1"/>
</dbReference>
<proteinExistence type="predicted"/>
<protein>
    <recommendedName>
        <fullName evidence="2">N-acetyltransferase domain-containing protein</fullName>
    </recommendedName>
</protein>
<dbReference type="PROSITE" id="PS51186">
    <property type="entry name" value="GNAT"/>
    <property type="match status" value="1"/>
</dbReference>
<dbReference type="EMBL" id="LASV01000218">
    <property type="protein sequence ID" value="KKA20904.1"/>
    <property type="molecule type" value="Genomic_DNA"/>
</dbReference>
<sequence>MQQGILVKVLLFESDLPLLQSSCASTNSIDLYSYGSRLVMAYTYLRIDKDDNIAASAQKYKELRLQALKLTPTSFASTYEIESAFTDDEWISRLRRDGIETFICEHNQSGHVEWVAQVTLRGPLPAEDFILPPASGQPMPRLDDAEEERWQMLSLFVLPSHRGKGIAKDLCREALQYLISYRPHPAHVRVRLMVKPENQATVRLYRQLGFVEAGRCTLAEALIANGDADLLPEGYEGDAKYSTLQRHSRQHERAMVLCWPEPGGRPVDEPPQRAGLQRRGPRRVAGADGVGGERHGAGADHRDEVAERHAAG</sequence>
<feature type="region of interest" description="Disordered" evidence="1">
    <location>
        <begin position="259"/>
        <end position="312"/>
    </location>
</feature>
<dbReference type="InterPro" id="IPR000182">
    <property type="entry name" value="GNAT_dom"/>
</dbReference>